<dbReference type="SMART" id="SM00386">
    <property type="entry name" value="HAT"/>
    <property type="match status" value="2"/>
</dbReference>
<dbReference type="PANTHER" id="PTHR44216:SF3">
    <property type="entry name" value="PROTEIN O-MANNOSYL-TRANSFERASE TMTC2"/>
    <property type="match status" value="1"/>
</dbReference>
<dbReference type="InterPro" id="IPR019734">
    <property type="entry name" value="TPR_rpt"/>
</dbReference>
<feature type="repeat" description="TPR" evidence="1">
    <location>
        <begin position="29"/>
        <end position="62"/>
    </location>
</feature>
<dbReference type="EMBL" id="DXFC01000036">
    <property type="protein sequence ID" value="HIX60855.1"/>
    <property type="molecule type" value="Genomic_DNA"/>
</dbReference>
<evidence type="ECO:0000313" key="3">
    <source>
        <dbReference type="EMBL" id="HIX60855.1"/>
    </source>
</evidence>
<proteinExistence type="predicted"/>
<feature type="compositionally biased region" description="Basic and acidic residues" evidence="2">
    <location>
        <begin position="220"/>
        <end position="235"/>
    </location>
</feature>
<dbReference type="PROSITE" id="PS51257">
    <property type="entry name" value="PROKAR_LIPOPROTEIN"/>
    <property type="match status" value="1"/>
</dbReference>
<feature type="repeat" description="TPR" evidence="1">
    <location>
        <begin position="133"/>
        <end position="166"/>
    </location>
</feature>
<dbReference type="GO" id="GO:0006396">
    <property type="term" value="P:RNA processing"/>
    <property type="evidence" value="ECO:0007669"/>
    <property type="project" value="InterPro"/>
</dbReference>
<feature type="repeat" description="TPR" evidence="1">
    <location>
        <begin position="63"/>
        <end position="96"/>
    </location>
</feature>
<comment type="caution">
    <text evidence="3">The sequence shown here is derived from an EMBL/GenBank/DDBJ whole genome shotgun (WGS) entry which is preliminary data.</text>
</comment>
<dbReference type="InterPro" id="IPR011990">
    <property type="entry name" value="TPR-like_helical_dom_sf"/>
</dbReference>
<feature type="region of interest" description="Disordered" evidence="2">
    <location>
        <begin position="211"/>
        <end position="235"/>
    </location>
</feature>
<evidence type="ECO:0000313" key="4">
    <source>
        <dbReference type="Proteomes" id="UP000824248"/>
    </source>
</evidence>
<dbReference type="SUPFAM" id="SSF48452">
    <property type="entry name" value="TPR-like"/>
    <property type="match status" value="1"/>
</dbReference>
<evidence type="ECO:0000256" key="2">
    <source>
        <dbReference type="SAM" id="MobiDB-lite"/>
    </source>
</evidence>
<name>A0A9D1WKK5_9GAMM</name>
<dbReference type="InterPro" id="IPR003107">
    <property type="entry name" value="HAT"/>
</dbReference>
<dbReference type="InterPro" id="IPR013360">
    <property type="entry name" value="Pilus_4_PilW"/>
</dbReference>
<dbReference type="PANTHER" id="PTHR44216">
    <property type="entry name" value="PROTEIN O-MANNOSYL-TRANSFERASE TMTC2"/>
    <property type="match status" value="1"/>
</dbReference>
<dbReference type="PROSITE" id="PS50005">
    <property type="entry name" value="TPR"/>
    <property type="match status" value="3"/>
</dbReference>
<dbReference type="InterPro" id="IPR052384">
    <property type="entry name" value="TMTC_O-mannosyltransferase"/>
</dbReference>
<reference evidence="3" key="2">
    <citation type="submission" date="2021-04" db="EMBL/GenBank/DDBJ databases">
        <authorList>
            <person name="Gilroy R."/>
        </authorList>
    </citation>
    <scope>NUCLEOTIDE SEQUENCE</scope>
    <source>
        <strain evidence="3">1193</strain>
    </source>
</reference>
<dbReference type="Pfam" id="PF14559">
    <property type="entry name" value="TPR_19"/>
    <property type="match status" value="1"/>
</dbReference>
<reference evidence="3" key="1">
    <citation type="journal article" date="2021" name="PeerJ">
        <title>Extensive microbial diversity within the chicken gut microbiome revealed by metagenomics and culture.</title>
        <authorList>
            <person name="Gilroy R."/>
            <person name="Ravi A."/>
            <person name="Getino M."/>
            <person name="Pursley I."/>
            <person name="Horton D.L."/>
            <person name="Alikhan N.F."/>
            <person name="Baker D."/>
            <person name="Gharbi K."/>
            <person name="Hall N."/>
            <person name="Watson M."/>
            <person name="Adriaenssens E.M."/>
            <person name="Foster-Nyarko E."/>
            <person name="Jarju S."/>
            <person name="Secka A."/>
            <person name="Antonio M."/>
            <person name="Oren A."/>
            <person name="Chaudhuri R.R."/>
            <person name="La Ragione R."/>
            <person name="Hildebrand F."/>
            <person name="Pallen M.J."/>
        </authorList>
    </citation>
    <scope>NUCLEOTIDE SEQUENCE</scope>
    <source>
        <strain evidence="3">1193</strain>
    </source>
</reference>
<keyword evidence="1" id="KW-0802">TPR repeat</keyword>
<dbReference type="NCBIfam" id="TIGR02521">
    <property type="entry name" value="type_IV_pilW"/>
    <property type="match status" value="1"/>
</dbReference>
<organism evidence="3 4">
    <name type="scientific">Candidatus Halomonas stercoripullorum</name>
    <dbReference type="NCBI Taxonomy" id="2838617"/>
    <lineage>
        <taxon>Bacteria</taxon>
        <taxon>Pseudomonadati</taxon>
        <taxon>Pseudomonadota</taxon>
        <taxon>Gammaproteobacteria</taxon>
        <taxon>Oceanospirillales</taxon>
        <taxon>Halomonadaceae</taxon>
        <taxon>Halomonas</taxon>
    </lineage>
</organism>
<protein>
    <submittedName>
        <fullName evidence="3">Type IV pilus biogenesis/stability protein PilW</fullName>
    </submittedName>
</protein>
<sequence>MPRIALVVVSLWLAGCATQTGRESATDPAEAFTELGMAYLERDNLPRAMLALNRALERRPGDAAALQAMAILLQRQGESQQAEAMFQRALEAAPDSGRVRNNYAAFLYEQGQLAPACEQLEIAAGDMRYANRARLFANLGQCQWELGETEQARHSLARARSLDPHYPRGYLTMAELELEQGDLSNARQQLERFVNLAGMTPAAQTLAERIDAAAASPADARPDTHSRLDTAHDAP</sequence>
<dbReference type="Proteomes" id="UP000824248">
    <property type="component" value="Unassembled WGS sequence"/>
</dbReference>
<dbReference type="AlphaFoldDB" id="A0A9D1WKK5"/>
<gene>
    <name evidence="3" type="primary">pilW</name>
    <name evidence="3" type="ORF">H9854_01250</name>
</gene>
<dbReference type="SMART" id="SM00028">
    <property type="entry name" value="TPR"/>
    <property type="match status" value="4"/>
</dbReference>
<dbReference type="Pfam" id="PF13432">
    <property type="entry name" value="TPR_16"/>
    <property type="match status" value="2"/>
</dbReference>
<accession>A0A9D1WKK5</accession>
<dbReference type="Gene3D" id="1.25.40.10">
    <property type="entry name" value="Tetratricopeptide repeat domain"/>
    <property type="match status" value="1"/>
</dbReference>
<evidence type="ECO:0000256" key="1">
    <source>
        <dbReference type="PROSITE-ProRule" id="PRU00339"/>
    </source>
</evidence>